<dbReference type="EMBL" id="JAKJLQ010000037">
    <property type="protein sequence ID" value="MDF6103931.1"/>
    <property type="molecule type" value="Genomic_DNA"/>
</dbReference>
<keyword evidence="2" id="KW-1185">Reference proteome</keyword>
<accession>A0ABT6C1I5</accession>
<dbReference type="RefSeq" id="WP_139114236.1">
    <property type="nucleotide sequence ID" value="NZ_CBDRNE010000029.1"/>
</dbReference>
<gene>
    <name evidence="1" type="ORF">L2299_23135</name>
</gene>
<sequence length="62" mass="6920">MRLPSRPVDVGNGDTSLSVYADNVKLGEIGLSRGGVTWWARDAKNPTRDLTWEQFARLMEQG</sequence>
<reference evidence="1" key="1">
    <citation type="journal article" date="2022" name="Data Brief">
        <title>Draft genome sequence data of Gordonia hongkongensis strain EUFUS-Z928 isolated from the octocoral Eunicea fusca.</title>
        <authorList>
            <person name="Sanchez-Suarez J."/>
            <person name="Diaz L."/>
            <person name="Melo-Bolivar J."/>
            <person name="Villamil L."/>
        </authorList>
    </citation>
    <scope>NUCLEOTIDE SEQUENCE</scope>
    <source>
        <strain evidence="1">EUFUS-Z928</strain>
    </source>
</reference>
<evidence type="ECO:0000313" key="1">
    <source>
        <dbReference type="EMBL" id="MDF6103931.1"/>
    </source>
</evidence>
<evidence type="ECO:0000313" key="2">
    <source>
        <dbReference type="Proteomes" id="UP001152308"/>
    </source>
</evidence>
<reference evidence="1" key="2">
    <citation type="submission" date="2022-01" db="EMBL/GenBank/DDBJ databases">
        <authorList>
            <person name="Sanchez-Suarez J."/>
            <person name="Villamil L."/>
            <person name="Diaz L.E."/>
        </authorList>
    </citation>
    <scope>NUCLEOTIDE SEQUENCE</scope>
    <source>
        <strain evidence="1">EUFUS-Z928</strain>
    </source>
</reference>
<proteinExistence type="predicted"/>
<dbReference type="Proteomes" id="UP001152308">
    <property type="component" value="Unassembled WGS sequence"/>
</dbReference>
<comment type="caution">
    <text evidence="1">The sequence shown here is derived from an EMBL/GenBank/DDBJ whole genome shotgun (WGS) entry which is preliminary data.</text>
</comment>
<organism evidence="1 2">
    <name type="scientific">Gordonia hongkongensis</name>
    <dbReference type="NCBI Taxonomy" id="1701090"/>
    <lineage>
        <taxon>Bacteria</taxon>
        <taxon>Bacillati</taxon>
        <taxon>Actinomycetota</taxon>
        <taxon>Actinomycetes</taxon>
        <taxon>Mycobacteriales</taxon>
        <taxon>Gordoniaceae</taxon>
        <taxon>Gordonia</taxon>
    </lineage>
</organism>
<name>A0ABT6C1I5_9ACTN</name>
<protein>
    <submittedName>
        <fullName evidence="1">Uncharacterized protein</fullName>
    </submittedName>
</protein>